<dbReference type="InterPro" id="IPR036465">
    <property type="entry name" value="vWFA_dom_sf"/>
</dbReference>
<accession>A0A6C0HBB5</accession>
<sequence length="565" mass="65011">MSAYITTADSVIENSFCQIHTHSDGLYLNLLHEDEQFGILSMKMKKTKITERPTMILFSIDNTASMDEYAYGNTTKMTVVIKTLKNIMTYLSTIDAPVYVQLYTFNVEVRSIIDTILVNKSNVDELINKIEKIAANNSTDIGNALQFANENMIEYNKENPTHQIIHIFMTDGEPTIGESNSDKLSTMVNNSFPNIFVGFGEYHNVNLLKKLSDNDNGDYQFVDNMENTSLIYGETMHRYLYPALQNVKICMNNGLIYNWKTNSWVNELYEPTIIGDIEKIYHIKTKTPYDLECDVYGIICSLSETDIENQQQITNDVQHLQNIVVLPALIDTKKETLEETNLAKYLYRQKIQELLYKAKESKNKDDIKIVKHEMNTFFKNMREYMKTNDLVDDKFMKNLCDDICITYRTIGTHLGAMYNISRLTTQSRQQTYSATPKSNNSRQASDDNESQPLDDDFMINTNDGYKKNNAKILTGIASINKFPVIGLDTLYSPMKPPRLSRSKTNDFIKDYSILKRYELEEKIDDVFDDETEDDTDIKNYNVSQDTNSCYATESSVNTMTQISNL</sequence>
<dbReference type="PROSITE" id="PS50234">
    <property type="entry name" value="VWFA"/>
    <property type="match status" value="1"/>
</dbReference>
<organism evidence="3">
    <name type="scientific">viral metagenome</name>
    <dbReference type="NCBI Taxonomy" id="1070528"/>
    <lineage>
        <taxon>unclassified sequences</taxon>
        <taxon>metagenomes</taxon>
        <taxon>organismal metagenomes</taxon>
    </lineage>
</organism>
<dbReference type="SMART" id="SM00327">
    <property type="entry name" value="VWA"/>
    <property type="match status" value="1"/>
</dbReference>
<dbReference type="InterPro" id="IPR002035">
    <property type="entry name" value="VWF_A"/>
</dbReference>
<evidence type="ECO:0000256" key="1">
    <source>
        <dbReference type="SAM" id="MobiDB-lite"/>
    </source>
</evidence>
<feature type="compositionally biased region" description="Polar residues" evidence="1">
    <location>
        <begin position="428"/>
        <end position="443"/>
    </location>
</feature>
<dbReference type="EMBL" id="MN739922">
    <property type="protein sequence ID" value="QHT77881.1"/>
    <property type="molecule type" value="Genomic_DNA"/>
</dbReference>
<protein>
    <recommendedName>
        <fullName evidence="2">VWFA domain-containing protein</fullName>
    </recommendedName>
</protein>
<dbReference type="CDD" id="cd00198">
    <property type="entry name" value="vWFA"/>
    <property type="match status" value="1"/>
</dbReference>
<evidence type="ECO:0000259" key="2">
    <source>
        <dbReference type="PROSITE" id="PS50234"/>
    </source>
</evidence>
<dbReference type="PANTHER" id="PTHR10338">
    <property type="entry name" value="INTER-ALPHA-TRYPSIN INHIBITOR HEAVY CHAIN FAMILY MEMBER"/>
    <property type="match status" value="1"/>
</dbReference>
<name>A0A6C0HBB5_9ZZZZ</name>
<dbReference type="SUPFAM" id="SSF53300">
    <property type="entry name" value="vWA-like"/>
    <property type="match status" value="1"/>
</dbReference>
<evidence type="ECO:0000313" key="3">
    <source>
        <dbReference type="EMBL" id="QHT77881.1"/>
    </source>
</evidence>
<reference evidence="3" key="1">
    <citation type="journal article" date="2020" name="Nature">
        <title>Giant virus diversity and host interactions through global metagenomics.</title>
        <authorList>
            <person name="Schulz F."/>
            <person name="Roux S."/>
            <person name="Paez-Espino D."/>
            <person name="Jungbluth S."/>
            <person name="Walsh D.A."/>
            <person name="Denef V.J."/>
            <person name="McMahon K.D."/>
            <person name="Konstantinidis K.T."/>
            <person name="Eloe-Fadrosh E.A."/>
            <person name="Kyrpides N.C."/>
            <person name="Woyke T."/>
        </authorList>
    </citation>
    <scope>NUCLEOTIDE SEQUENCE</scope>
    <source>
        <strain evidence="3">GVMAG-M-3300023179-90</strain>
    </source>
</reference>
<dbReference type="AlphaFoldDB" id="A0A6C0HBB5"/>
<dbReference type="InterPro" id="IPR050934">
    <property type="entry name" value="ITIH"/>
</dbReference>
<proteinExistence type="predicted"/>
<dbReference type="Pfam" id="PF00092">
    <property type="entry name" value="VWA"/>
    <property type="match status" value="1"/>
</dbReference>
<feature type="region of interest" description="Disordered" evidence="1">
    <location>
        <begin position="428"/>
        <end position="457"/>
    </location>
</feature>
<dbReference type="Gene3D" id="3.40.50.410">
    <property type="entry name" value="von Willebrand factor, type A domain"/>
    <property type="match status" value="1"/>
</dbReference>
<feature type="compositionally biased region" description="Acidic residues" evidence="1">
    <location>
        <begin position="446"/>
        <end position="457"/>
    </location>
</feature>
<feature type="domain" description="VWFA" evidence="2">
    <location>
        <begin position="55"/>
        <end position="244"/>
    </location>
</feature>
<dbReference type="PANTHER" id="PTHR10338:SF108">
    <property type="entry name" value="INTER-ALPHA-TRYPSIN INHIBITOR HEAVY CHAIN H4-LIKE PROTEIN"/>
    <property type="match status" value="1"/>
</dbReference>